<evidence type="ECO:0000313" key="2">
    <source>
        <dbReference type="Proteomes" id="UP001060085"/>
    </source>
</evidence>
<sequence>MKWAYNNPLRPDPHYVTLEGGYNRRALRAVAPVESYGHIPRKLYDPTRLGFFVRTAEFCNSGNLDKYPESWKGEIFAEKLGDAHSSLTLNLNDSILRVIDEKDNASENLDKT</sequence>
<proteinExistence type="predicted"/>
<protein>
    <submittedName>
        <fullName evidence="1">Uncharacterized protein</fullName>
    </submittedName>
</protein>
<keyword evidence="2" id="KW-1185">Reference proteome</keyword>
<reference evidence="2" key="1">
    <citation type="journal article" date="2023" name="Nat. Plants">
        <title>Single-cell RNA sequencing provides a high-resolution roadmap for understanding the multicellular compartmentation of specialized metabolism.</title>
        <authorList>
            <person name="Sun S."/>
            <person name="Shen X."/>
            <person name="Li Y."/>
            <person name="Li Y."/>
            <person name="Wang S."/>
            <person name="Li R."/>
            <person name="Zhang H."/>
            <person name="Shen G."/>
            <person name="Guo B."/>
            <person name="Wei J."/>
            <person name="Xu J."/>
            <person name="St-Pierre B."/>
            <person name="Chen S."/>
            <person name="Sun C."/>
        </authorList>
    </citation>
    <scope>NUCLEOTIDE SEQUENCE [LARGE SCALE GENOMIC DNA]</scope>
</reference>
<evidence type="ECO:0000313" key="1">
    <source>
        <dbReference type="EMBL" id="KAI5677807.1"/>
    </source>
</evidence>
<accession>A0ACC0BYV5</accession>
<gene>
    <name evidence="1" type="ORF">M9H77_08757</name>
</gene>
<dbReference type="EMBL" id="CM044702">
    <property type="protein sequence ID" value="KAI5677807.1"/>
    <property type="molecule type" value="Genomic_DNA"/>
</dbReference>
<name>A0ACC0BYV5_CATRO</name>
<dbReference type="Proteomes" id="UP001060085">
    <property type="component" value="Linkage Group LG02"/>
</dbReference>
<comment type="caution">
    <text evidence="1">The sequence shown here is derived from an EMBL/GenBank/DDBJ whole genome shotgun (WGS) entry which is preliminary data.</text>
</comment>
<organism evidence="1 2">
    <name type="scientific">Catharanthus roseus</name>
    <name type="common">Madagascar periwinkle</name>
    <name type="synonym">Vinca rosea</name>
    <dbReference type="NCBI Taxonomy" id="4058"/>
    <lineage>
        <taxon>Eukaryota</taxon>
        <taxon>Viridiplantae</taxon>
        <taxon>Streptophyta</taxon>
        <taxon>Embryophyta</taxon>
        <taxon>Tracheophyta</taxon>
        <taxon>Spermatophyta</taxon>
        <taxon>Magnoliopsida</taxon>
        <taxon>eudicotyledons</taxon>
        <taxon>Gunneridae</taxon>
        <taxon>Pentapetalae</taxon>
        <taxon>asterids</taxon>
        <taxon>lamiids</taxon>
        <taxon>Gentianales</taxon>
        <taxon>Apocynaceae</taxon>
        <taxon>Rauvolfioideae</taxon>
        <taxon>Vinceae</taxon>
        <taxon>Catharanthinae</taxon>
        <taxon>Catharanthus</taxon>
    </lineage>
</organism>